<name>A0A3N1P269_9GAMM</name>
<evidence type="ECO:0000313" key="3">
    <source>
        <dbReference type="Proteomes" id="UP000268033"/>
    </source>
</evidence>
<dbReference type="AlphaFoldDB" id="A0A3N1P269"/>
<dbReference type="STRING" id="584787.GCA_001247655_02246"/>
<evidence type="ECO:0000313" key="2">
    <source>
        <dbReference type="EMBL" id="ROQ22503.1"/>
    </source>
</evidence>
<sequence>MSPNGQNPHTYESLARLLASNQVTASPAEIHGILTGLVAAGHEMDGTSYLVPLYDLTNNGLAYTQAVKDVLEPMFLQLCQQLVEANFEFSVLLPDEDEALPDRIQGLCDWAQGFLAGYGVQAGKAKVSDDIREALDDLADIANLSTEVEEDDSAAESAFVEVEEYLRVVAMLVFSHFAKAPEQNAAKTLH</sequence>
<dbReference type="InterPro" id="IPR011978">
    <property type="entry name" value="YgfB-like"/>
</dbReference>
<dbReference type="Pfam" id="PF03695">
    <property type="entry name" value="UPF0149"/>
    <property type="match status" value="1"/>
</dbReference>
<dbReference type="Gene3D" id="1.20.120.740">
    <property type="entry name" value="YgfB uncharacterised protein family UPF0149, PF03695"/>
    <property type="match status" value="1"/>
</dbReference>
<dbReference type="PANTHER" id="PTHR37528:SF1">
    <property type="entry name" value="UPF0149 PROTEIN YGFB"/>
    <property type="match status" value="1"/>
</dbReference>
<proteinExistence type="inferred from homology"/>
<dbReference type="SUPFAM" id="SSF101327">
    <property type="entry name" value="YgfB-like"/>
    <property type="match status" value="1"/>
</dbReference>
<dbReference type="EMBL" id="RJUL01000010">
    <property type="protein sequence ID" value="ROQ22503.1"/>
    <property type="molecule type" value="Genomic_DNA"/>
</dbReference>
<gene>
    <name evidence="2" type="ORF">EDC28_110147</name>
</gene>
<accession>A0A3N1P269</accession>
<keyword evidence="3" id="KW-1185">Reference proteome</keyword>
<reference evidence="2 3" key="1">
    <citation type="submission" date="2018-11" db="EMBL/GenBank/DDBJ databases">
        <title>Genomic Encyclopedia of Type Strains, Phase IV (KMG-IV): sequencing the most valuable type-strain genomes for metagenomic binning, comparative biology and taxonomic classification.</title>
        <authorList>
            <person name="Goeker M."/>
        </authorList>
    </citation>
    <scope>NUCLEOTIDE SEQUENCE [LARGE SCALE GENOMIC DNA]</scope>
    <source>
        <strain evidence="2 3">DSM 21945</strain>
    </source>
</reference>
<organism evidence="2 3">
    <name type="scientific">Gallaecimonas pentaromativorans</name>
    <dbReference type="NCBI Taxonomy" id="584787"/>
    <lineage>
        <taxon>Bacteria</taxon>
        <taxon>Pseudomonadati</taxon>
        <taxon>Pseudomonadota</taxon>
        <taxon>Gammaproteobacteria</taxon>
        <taxon>Enterobacterales</taxon>
        <taxon>Gallaecimonadaceae</taxon>
        <taxon>Gallaecimonas</taxon>
    </lineage>
</organism>
<dbReference type="Proteomes" id="UP000268033">
    <property type="component" value="Unassembled WGS sequence"/>
</dbReference>
<dbReference type="GO" id="GO:0005829">
    <property type="term" value="C:cytosol"/>
    <property type="evidence" value="ECO:0007669"/>
    <property type="project" value="TreeGrafter"/>
</dbReference>
<comment type="similarity">
    <text evidence="1">Belongs to the UPF0149 family.</text>
</comment>
<dbReference type="InterPro" id="IPR036255">
    <property type="entry name" value="YgfB-like_sf"/>
</dbReference>
<dbReference type="RefSeq" id="WP_170164161.1">
    <property type="nucleotide sequence ID" value="NZ_RJUL01000010.1"/>
</dbReference>
<protein>
    <submittedName>
        <fullName evidence="2">Uncharacterized protein</fullName>
    </submittedName>
</protein>
<comment type="caution">
    <text evidence="2">The sequence shown here is derived from an EMBL/GenBank/DDBJ whole genome shotgun (WGS) entry which is preliminary data.</text>
</comment>
<dbReference type="PANTHER" id="PTHR37528">
    <property type="entry name" value="UPF0149 PROTEIN YGFB"/>
    <property type="match status" value="1"/>
</dbReference>
<evidence type="ECO:0000256" key="1">
    <source>
        <dbReference type="ARBA" id="ARBA00038308"/>
    </source>
</evidence>